<keyword evidence="3" id="KW-0812">Transmembrane</keyword>
<evidence type="ECO:0000256" key="1">
    <source>
        <dbReference type="SAM" id="Coils"/>
    </source>
</evidence>
<organism evidence="4 5">
    <name type="scientific">Candidatus Gottesmanbacteria bacterium GW2011_GWA2_43_14</name>
    <dbReference type="NCBI Taxonomy" id="1618443"/>
    <lineage>
        <taxon>Bacteria</taxon>
        <taxon>Candidatus Gottesmaniibacteriota</taxon>
    </lineage>
</organism>
<evidence type="ECO:0000256" key="3">
    <source>
        <dbReference type="SAM" id="Phobius"/>
    </source>
</evidence>
<name>A0A0G1DBM9_9BACT</name>
<comment type="caution">
    <text evidence="4">The sequence shown here is derived from an EMBL/GenBank/DDBJ whole genome shotgun (WGS) entry which is preliminary data.</text>
</comment>
<dbReference type="Proteomes" id="UP000034894">
    <property type="component" value="Unassembled WGS sequence"/>
</dbReference>
<feature type="coiled-coil region" evidence="1">
    <location>
        <begin position="226"/>
        <end position="260"/>
    </location>
</feature>
<dbReference type="GO" id="GO:0034220">
    <property type="term" value="P:monoatomic ion transmembrane transport"/>
    <property type="evidence" value="ECO:0007669"/>
    <property type="project" value="UniProtKB-KW"/>
</dbReference>
<dbReference type="SUPFAM" id="SSF81324">
    <property type="entry name" value="Voltage-gated potassium channels"/>
    <property type="match status" value="1"/>
</dbReference>
<feature type="transmembrane region" description="Helical" evidence="3">
    <location>
        <begin position="133"/>
        <end position="155"/>
    </location>
</feature>
<feature type="transmembrane region" description="Helical" evidence="3">
    <location>
        <begin position="90"/>
        <end position="112"/>
    </location>
</feature>
<accession>A0A0G1DBM9</accession>
<dbReference type="Gene3D" id="1.10.287.70">
    <property type="match status" value="1"/>
</dbReference>
<keyword evidence="4" id="KW-0407">Ion channel</keyword>
<reference evidence="4 5" key="1">
    <citation type="journal article" date="2015" name="Nature">
        <title>rRNA introns, odd ribosomes, and small enigmatic genomes across a large radiation of phyla.</title>
        <authorList>
            <person name="Brown C.T."/>
            <person name="Hug L.A."/>
            <person name="Thomas B.C."/>
            <person name="Sharon I."/>
            <person name="Castelle C.J."/>
            <person name="Singh A."/>
            <person name="Wilkins M.J."/>
            <person name="Williams K.H."/>
            <person name="Banfield J.F."/>
        </authorList>
    </citation>
    <scope>NUCLEOTIDE SEQUENCE [LARGE SCALE GENOMIC DNA]</scope>
</reference>
<feature type="transmembrane region" description="Helical" evidence="3">
    <location>
        <begin position="27"/>
        <end position="47"/>
    </location>
</feature>
<feature type="transmembrane region" description="Helical" evidence="3">
    <location>
        <begin position="59"/>
        <end position="78"/>
    </location>
</feature>
<feature type="transmembrane region" description="Helical" evidence="3">
    <location>
        <begin position="191"/>
        <end position="216"/>
    </location>
</feature>
<evidence type="ECO:0000256" key="2">
    <source>
        <dbReference type="SAM" id="MobiDB-lite"/>
    </source>
</evidence>
<sequence>MLPDRERMSKQKQNTAKADRKGNGSYYWYREVPFSLLAFVWLWLIFLGRSTRLNPNLELTVYVIWLIFIADFAVSYFFSSQKKYYLKKHWYVLLSLFMPALRLLGLAFINPVKLDFKYVRQLKLIRGQMLRYRIIYLSLLTVLVILSGSASLYFLENEQHFSTYGDLLWWTSMLMTSRVTGYMPDSWEGKLVAFLISLYSLVLYIYLTAVFTSYLISRTSLSRKKILRRRDETQRLRMELRRLTEELISLKNRIKNRDDR</sequence>
<feature type="region of interest" description="Disordered" evidence="2">
    <location>
        <begin position="1"/>
        <end position="20"/>
    </location>
</feature>
<protein>
    <submittedName>
        <fullName evidence="4">Potassium channel protein</fullName>
    </submittedName>
</protein>
<proteinExistence type="predicted"/>
<keyword evidence="3" id="KW-0472">Membrane</keyword>
<keyword evidence="1" id="KW-0175">Coiled coil</keyword>
<dbReference type="AlphaFoldDB" id="A0A0G1DBM9"/>
<keyword evidence="3" id="KW-1133">Transmembrane helix</keyword>
<gene>
    <name evidence="4" type="ORF">UV73_C0023G0004</name>
</gene>
<evidence type="ECO:0000313" key="4">
    <source>
        <dbReference type="EMBL" id="KKS95077.1"/>
    </source>
</evidence>
<keyword evidence="4" id="KW-0406">Ion transport</keyword>
<dbReference type="STRING" id="1618443.UV73_C0023G0004"/>
<dbReference type="EMBL" id="LCFP01000023">
    <property type="protein sequence ID" value="KKS95077.1"/>
    <property type="molecule type" value="Genomic_DNA"/>
</dbReference>
<keyword evidence="4" id="KW-0813">Transport</keyword>
<evidence type="ECO:0000313" key="5">
    <source>
        <dbReference type="Proteomes" id="UP000034894"/>
    </source>
</evidence>